<gene>
    <name evidence="1" type="ORF">H9635_10015</name>
</gene>
<keyword evidence="2" id="KW-1185">Reference proteome</keyword>
<dbReference type="EMBL" id="JACSPZ010000004">
    <property type="protein sequence ID" value="MBD8037080.1"/>
    <property type="molecule type" value="Genomic_DNA"/>
</dbReference>
<evidence type="ECO:0000313" key="2">
    <source>
        <dbReference type="Proteomes" id="UP000619101"/>
    </source>
</evidence>
<dbReference type="InterPro" id="IPR022555">
    <property type="entry name" value="DUF2577"/>
</dbReference>
<dbReference type="Pfam" id="PF10844">
    <property type="entry name" value="DUF2577"/>
    <property type="match status" value="1"/>
</dbReference>
<reference evidence="1 2" key="1">
    <citation type="submission" date="2020-08" db="EMBL/GenBank/DDBJ databases">
        <title>A Genomic Blueprint of the Chicken Gut Microbiome.</title>
        <authorList>
            <person name="Gilroy R."/>
            <person name="Ravi A."/>
            <person name="Getino M."/>
            <person name="Pursley I."/>
            <person name="Horton D.L."/>
            <person name="Alikhan N.-F."/>
            <person name="Baker D."/>
            <person name="Gharbi K."/>
            <person name="Hall N."/>
            <person name="Watson M."/>
            <person name="Adriaenssens E.M."/>
            <person name="Foster-Nyarko E."/>
            <person name="Jarju S."/>
            <person name="Secka A."/>
            <person name="Antonio M."/>
            <person name="Oren A."/>
            <person name="Chaudhuri R."/>
            <person name="La Ragione R.M."/>
            <person name="Hildebrand F."/>
            <person name="Pallen M.J."/>
        </authorList>
    </citation>
    <scope>NUCLEOTIDE SEQUENCE [LARGE SCALE GENOMIC DNA]</scope>
    <source>
        <strain evidence="1 2">A46</strain>
    </source>
</reference>
<sequence length="125" mass="14044">MSDIIRALRKVVLDAVNAQKLTDIVYGTVESIAPLKVRVDQKLLLEQEQLKLTRAVMDYEVDMTVDHLTENRTGGSGDAAYASHNHEYKGRKKFLIHNGLIIGDKVTMIRAHGGQQYLIIDKEVV</sequence>
<dbReference type="Proteomes" id="UP000619101">
    <property type="component" value="Unassembled WGS sequence"/>
</dbReference>
<organism evidence="1 2">
    <name type="scientific">Solibacillus faecavium</name>
    <dbReference type="NCBI Taxonomy" id="2762221"/>
    <lineage>
        <taxon>Bacteria</taxon>
        <taxon>Bacillati</taxon>
        <taxon>Bacillota</taxon>
        <taxon>Bacilli</taxon>
        <taxon>Bacillales</taxon>
        <taxon>Caryophanaceae</taxon>
        <taxon>Solibacillus</taxon>
    </lineage>
</organism>
<comment type="caution">
    <text evidence="1">The sequence shown here is derived from an EMBL/GenBank/DDBJ whole genome shotgun (WGS) entry which is preliminary data.</text>
</comment>
<protein>
    <submittedName>
        <fullName evidence="1">DUF2577 domain-containing protein</fullName>
    </submittedName>
</protein>
<proteinExistence type="predicted"/>
<name>A0ABR8XYS0_9BACL</name>
<dbReference type="RefSeq" id="WP_191700142.1">
    <property type="nucleotide sequence ID" value="NZ_JACSPZ010000004.1"/>
</dbReference>
<evidence type="ECO:0000313" key="1">
    <source>
        <dbReference type="EMBL" id="MBD8037080.1"/>
    </source>
</evidence>
<accession>A0ABR8XYS0</accession>